<dbReference type="Pfam" id="PF12697">
    <property type="entry name" value="Abhydrolase_6"/>
    <property type="match status" value="1"/>
</dbReference>
<gene>
    <name evidence="2" type="ORF">JOM49_003275</name>
</gene>
<name>A0ABS4PSA9_9PSEU</name>
<dbReference type="InterPro" id="IPR029058">
    <property type="entry name" value="AB_hydrolase_fold"/>
</dbReference>
<dbReference type="Proteomes" id="UP000741013">
    <property type="component" value="Unassembled WGS sequence"/>
</dbReference>
<evidence type="ECO:0000259" key="1">
    <source>
        <dbReference type="Pfam" id="PF12697"/>
    </source>
</evidence>
<evidence type="ECO:0000313" key="3">
    <source>
        <dbReference type="Proteomes" id="UP000741013"/>
    </source>
</evidence>
<dbReference type="PANTHER" id="PTHR43798">
    <property type="entry name" value="MONOACYLGLYCEROL LIPASE"/>
    <property type="match status" value="1"/>
</dbReference>
<comment type="caution">
    <text evidence="2">The sequence shown here is derived from an EMBL/GenBank/DDBJ whole genome shotgun (WGS) entry which is preliminary data.</text>
</comment>
<evidence type="ECO:0000313" key="2">
    <source>
        <dbReference type="EMBL" id="MBP2181749.1"/>
    </source>
</evidence>
<feature type="domain" description="AB hydrolase-1" evidence="1">
    <location>
        <begin position="16"/>
        <end position="247"/>
    </location>
</feature>
<keyword evidence="3" id="KW-1185">Reference proteome</keyword>
<dbReference type="InterPro" id="IPR050266">
    <property type="entry name" value="AB_hydrolase_sf"/>
</dbReference>
<organism evidence="2 3">
    <name type="scientific">Amycolatopsis magusensis</name>
    <dbReference type="NCBI Taxonomy" id="882444"/>
    <lineage>
        <taxon>Bacteria</taxon>
        <taxon>Bacillati</taxon>
        <taxon>Actinomycetota</taxon>
        <taxon>Actinomycetes</taxon>
        <taxon>Pseudonocardiales</taxon>
        <taxon>Pseudonocardiaceae</taxon>
        <taxon>Amycolatopsis</taxon>
    </lineage>
</organism>
<accession>A0ABS4PSA9</accession>
<proteinExistence type="predicted"/>
<dbReference type="Gene3D" id="3.40.50.1820">
    <property type="entry name" value="alpha/beta hydrolase"/>
    <property type="match status" value="1"/>
</dbReference>
<dbReference type="SUPFAM" id="SSF53474">
    <property type="entry name" value="alpha/beta-Hydrolases"/>
    <property type="match status" value="1"/>
</dbReference>
<reference evidence="2 3" key="1">
    <citation type="submission" date="2021-03" db="EMBL/GenBank/DDBJ databases">
        <title>Sequencing the genomes of 1000 actinobacteria strains.</title>
        <authorList>
            <person name="Klenk H.-P."/>
        </authorList>
    </citation>
    <scope>NUCLEOTIDE SEQUENCE [LARGE SCALE GENOMIC DNA]</scope>
    <source>
        <strain evidence="2 3">DSM 45510</strain>
    </source>
</reference>
<dbReference type="InterPro" id="IPR000073">
    <property type="entry name" value="AB_hydrolase_1"/>
</dbReference>
<dbReference type="RefSeq" id="WP_209665128.1">
    <property type="nucleotide sequence ID" value="NZ_JAGGMS010000001.1"/>
</dbReference>
<protein>
    <submittedName>
        <fullName evidence="2">Pimeloyl-ACP methyl ester carboxylesterase</fullName>
    </submittedName>
</protein>
<sequence>MTQDGVHVHGSSGPPVLLLPGGAEACEGFFPGLVEGLADCQVIVHDRPGTGSATAGGSLADAAAHLNALIDRLGFGPVVVVGQSLGGAVAVLLARDHPENVAGLVLLDPTPINDPRTCATLERVARATGKIASIPGPRHLIAAAMPALTARTARGLRPDCAEALRRNGRLDFTVLARAVDGITELSKGLREADLPRRPCAVVTADRKPTAPIRRAHARLATAFGAPLLCWPGATHNVHLDHPDETLATVREVVAQVRS</sequence>
<dbReference type="PANTHER" id="PTHR43798:SF33">
    <property type="entry name" value="HYDROLASE, PUTATIVE (AFU_ORTHOLOGUE AFUA_2G14860)-RELATED"/>
    <property type="match status" value="1"/>
</dbReference>
<dbReference type="PRINTS" id="PR00111">
    <property type="entry name" value="ABHYDROLASE"/>
</dbReference>
<dbReference type="EMBL" id="JAGGMS010000001">
    <property type="protein sequence ID" value="MBP2181749.1"/>
    <property type="molecule type" value="Genomic_DNA"/>
</dbReference>